<sequence length="535" mass="59784">MRTALAAVAAAFLSAVAGLAGPALAQKHGGTLRIYHRDMPASASIHEEATVSTNMPFMAVFNNLVFFDPDVKINSPEKLVGELATSWAWNADNTRLTFQLRQGVKWHDGKPFTSKDVVCTWSTLSGLTAPEKGGDMRKNPRKVWYQNLKEITTKGDYEVTFVLGRPQPSFIAMLAAGYSPVYPCHVPAREMRTKPIGTGPFKFVEMRRNESIRLVRNPDYWKPGRPYLDAIDWKIIDNRSTRVLAFIAGEFDLTFDSDITFPLLKDVRSQAPKAVCEARPTNVSNNLIVNRDAAPFNNPKIRLAMAMALDRKTFVDILSQGNDKIGAAMLPGPEGVWAMPADMLATLPGYGPDTEKNQAAARKIMEELGYSDANPLKVKVATRNIAVYRDPAVLLIDQLKKIHIAGELDAVDTAVWFSKIARKDYQVGLNLTGLGVDDPDVNFYENYSCGSERNYTGYCNKEVDALIDAQSREADREKRKKMVWEVERKLVEDVARPIISHNVANTCWQPHLKGLVLQSNSIYNGWRFEGVWLDK</sequence>
<dbReference type="InterPro" id="IPR000914">
    <property type="entry name" value="SBP_5_dom"/>
</dbReference>
<dbReference type="OrthoDB" id="9803988at2"/>
<dbReference type="PANTHER" id="PTHR30290">
    <property type="entry name" value="PERIPLASMIC BINDING COMPONENT OF ABC TRANSPORTER"/>
    <property type="match status" value="1"/>
</dbReference>
<dbReference type="InterPro" id="IPR039424">
    <property type="entry name" value="SBP_5"/>
</dbReference>
<feature type="domain" description="Solute-binding protein family 5" evidence="5">
    <location>
        <begin position="78"/>
        <end position="451"/>
    </location>
</feature>
<dbReference type="Proteomes" id="UP000321638">
    <property type="component" value="Unassembled WGS sequence"/>
</dbReference>
<accession>A0A5C8PVU2</accession>
<keyword evidence="3 4" id="KW-0732">Signal</keyword>
<comment type="caution">
    <text evidence="6">The sequence shown here is derived from an EMBL/GenBank/DDBJ whole genome shotgun (WGS) entry which is preliminary data.</text>
</comment>
<protein>
    <submittedName>
        <fullName evidence="6">Peptide ABC transporter substrate-binding protein</fullName>
    </submittedName>
</protein>
<dbReference type="Gene3D" id="3.40.190.10">
    <property type="entry name" value="Periplasmic binding protein-like II"/>
    <property type="match status" value="1"/>
</dbReference>
<dbReference type="RefSeq" id="WP_147845043.1">
    <property type="nucleotide sequence ID" value="NZ_VDUZ01000001.1"/>
</dbReference>
<dbReference type="Gene3D" id="3.10.105.10">
    <property type="entry name" value="Dipeptide-binding Protein, Domain 3"/>
    <property type="match status" value="1"/>
</dbReference>
<dbReference type="SUPFAM" id="SSF53850">
    <property type="entry name" value="Periplasmic binding protein-like II"/>
    <property type="match status" value="1"/>
</dbReference>
<dbReference type="AlphaFoldDB" id="A0A5C8PVU2"/>
<evidence type="ECO:0000259" key="5">
    <source>
        <dbReference type="Pfam" id="PF00496"/>
    </source>
</evidence>
<evidence type="ECO:0000256" key="4">
    <source>
        <dbReference type="SAM" id="SignalP"/>
    </source>
</evidence>
<feature type="signal peptide" evidence="4">
    <location>
        <begin position="1"/>
        <end position="25"/>
    </location>
</feature>
<comment type="subcellular location">
    <subcellularLocation>
        <location evidence="1">Periplasm</location>
    </subcellularLocation>
</comment>
<organism evidence="6 7">
    <name type="scientific">Vineibacter terrae</name>
    <dbReference type="NCBI Taxonomy" id="2586908"/>
    <lineage>
        <taxon>Bacteria</taxon>
        <taxon>Pseudomonadati</taxon>
        <taxon>Pseudomonadota</taxon>
        <taxon>Alphaproteobacteria</taxon>
        <taxon>Hyphomicrobiales</taxon>
        <taxon>Vineibacter</taxon>
    </lineage>
</organism>
<evidence type="ECO:0000313" key="7">
    <source>
        <dbReference type="Proteomes" id="UP000321638"/>
    </source>
</evidence>
<evidence type="ECO:0000256" key="3">
    <source>
        <dbReference type="ARBA" id="ARBA00022729"/>
    </source>
</evidence>
<dbReference type="PANTHER" id="PTHR30290:SF38">
    <property type="entry name" value="D,D-DIPEPTIDE-BINDING PERIPLASMIC PROTEIN DDPA-RELATED"/>
    <property type="match status" value="1"/>
</dbReference>
<proteinExistence type="inferred from homology"/>
<dbReference type="EMBL" id="VDUZ01000001">
    <property type="protein sequence ID" value="TXL82337.1"/>
    <property type="molecule type" value="Genomic_DNA"/>
</dbReference>
<dbReference type="GO" id="GO:1904680">
    <property type="term" value="F:peptide transmembrane transporter activity"/>
    <property type="evidence" value="ECO:0007669"/>
    <property type="project" value="TreeGrafter"/>
</dbReference>
<dbReference type="PIRSF" id="PIRSF002741">
    <property type="entry name" value="MppA"/>
    <property type="match status" value="1"/>
</dbReference>
<keyword evidence="7" id="KW-1185">Reference proteome</keyword>
<dbReference type="GO" id="GO:0043190">
    <property type="term" value="C:ATP-binding cassette (ABC) transporter complex"/>
    <property type="evidence" value="ECO:0007669"/>
    <property type="project" value="InterPro"/>
</dbReference>
<name>A0A5C8PVU2_9HYPH</name>
<gene>
    <name evidence="6" type="ORF">FHP25_01170</name>
</gene>
<evidence type="ECO:0000256" key="2">
    <source>
        <dbReference type="ARBA" id="ARBA00005695"/>
    </source>
</evidence>
<feature type="chain" id="PRO_5022724177" evidence="4">
    <location>
        <begin position="26"/>
        <end position="535"/>
    </location>
</feature>
<dbReference type="Pfam" id="PF00496">
    <property type="entry name" value="SBP_bac_5"/>
    <property type="match status" value="1"/>
</dbReference>
<comment type="similarity">
    <text evidence="2">Belongs to the bacterial solute-binding protein 5 family.</text>
</comment>
<evidence type="ECO:0000256" key="1">
    <source>
        <dbReference type="ARBA" id="ARBA00004418"/>
    </source>
</evidence>
<dbReference type="InterPro" id="IPR030678">
    <property type="entry name" value="Peptide/Ni-bd"/>
</dbReference>
<dbReference type="GO" id="GO:0030288">
    <property type="term" value="C:outer membrane-bounded periplasmic space"/>
    <property type="evidence" value="ECO:0007669"/>
    <property type="project" value="UniProtKB-ARBA"/>
</dbReference>
<dbReference type="GO" id="GO:0015833">
    <property type="term" value="P:peptide transport"/>
    <property type="evidence" value="ECO:0007669"/>
    <property type="project" value="TreeGrafter"/>
</dbReference>
<evidence type="ECO:0000313" key="6">
    <source>
        <dbReference type="EMBL" id="TXL82337.1"/>
    </source>
</evidence>
<reference evidence="6 7" key="1">
    <citation type="submission" date="2019-06" db="EMBL/GenBank/DDBJ databases">
        <title>New taxonomy in bacterial strain CC-CFT640, isolated from vineyard.</title>
        <authorList>
            <person name="Lin S.-Y."/>
            <person name="Tsai C.-F."/>
            <person name="Young C.-C."/>
        </authorList>
    </citation>
    <scope>NUCLEOTIDE SEQUENCE [LARGE SCALE GENOMIC DNA]</scope>
    <source>
        <strain evidence="6 7">CC-CFT640</strain>
    </source>
</reference>